<feature type="region of interest" description="Disordered" evidence="1">
    <location>
        <begin position="1"/>
        <end position="64"/>
    </location>
</feature>
<accession>A0A5S6R4B4</accession>
<evidence type="ECO:0000313" key="2">
    <source>
        <dbReference type="Proteomes" id="UP000046395"/>
    </source>
</evidence>
<organism evidence="2 3">
    <name type="scientific">Trichuris muris</name>
    <name type="common">Mouse whipworm</name>
    <dbReference type="NCBI Taxonomy" id="70415"/>
    <lineage>
        <taxon>Eukaryota</taxon>
        <taxon>Metazoa</taxon>
        <taxon>Ecdysozoa</taxon>
        <taxon>Nematoda</taxon>
        <taxon>Enoplea</taxon>
        <taxon>Dorylaimia</taxon>
        <taxon>Trichinellida</taxon>
        <taxon>Trichuridae</taxon>
        <taxon>Trichuris</taxon>
    </lineage>
</organism>
<dbReference type="WBParaSite" id="TMUE_3000014345.1">
    <property type="protein sequence ID" value="TMUE_3000014345.1"/>
    <property type="gene ID" value="WBGene00302190"/>
</dbReference>
<dbReference type="AlphaFoldDB" id="A0A5S6R4B4"/>
<feature type="compositionally biased region" description="Polar residues" evidence="1">
    <location>
        <begin position="46"/>
        <end position="64"/>
    </location>
</feature>
<name>A0A5S6R4B4_TRIMR</name>
<sequence>MDKQREYRAPNRPQIALLRVQSGRQPLEETRVHRKGVGPPNRPRRSSQLTNQRRSLDSDISATNLGTCKDEERTVETAINRLVGPSWRVC</sequence>
<reference evidence="3" key="1">
    <citation type="submission" date="2019-12" db="UniProtKB">
        <authorList>
            <consortium name="WormBaseParasite"/>
        </authorList>
    </citation>
    <scope>IDENTIFICATION</scope>
</reference>
<keyword evidence="2" id="KW-1185">Reference proteome</keyword>
<proteinExistence type="predicted"/>
<dbReference type="Proteomes" id="UP000046395">
    <property type="component" value="Unassembled WGS sequence"/>
</dbReference>
<evidence type="ECO:0000313" key="3">
    <source>
        <dbReference type="WBParaSite" id="TMUE_3000014345.1"/>
    </source>
</evidence>
<evidence type="ECO:0000256" key="1">
    <source>
        <dbReference type="SAM" id="MobiDB-lite"/>
    </source>
</evidence>
<protein>
    <submittedName>
        <fullName evidence="3">Uncharacterized protein</fullName>
    </submittedName>
</protein>